<dbReference type="Proteomes" id="UP000249547">
    <property type="component" value="Unassembled WGS sequence"/>
</dbReference>
<evidence type="ECO:0000313" key="2">
    <source>
        <dbReference type="EMBL" id="RAJ03976.1"/>
    </source>
</evidence>
<dbReference type="Gene3D" id="3.30.110.170">
    <property type="entry name" value="Protein of unknown function (DUF541), domain 1"/>
    <property type="match status" value="1"/>
</dbReference>
<dbReference type="PANTHER" id="PTHR34387">
    <property type="entry name" value="SLR1258 PROTEIN"/>
    <property type="match status" value="1"/>
</dbReference>
<dbReference type="OrthoDB" id="1242975at2"/>
<dbReference type="RefSeq" id="WP_158538620.1">
    <property type="nucleotide sequence ID" value="NZ_QLLL01000005.1"/>
</dbReference>
<keyword evidence="3" id="KW-1185">Reference proteome</keyword>
<dbReference type="AlphaFoldDB" id="A0A327QH86"/>
<sequence>MKKLILLLAVAVGLSTTVIAQTKTETPVKKIEVNGSAEIEITPDEIYISITLREYKLKNGKTVDISTLEQQLQKAVNEAGIAKADFTIENVFGYNNDYWWKKKKTAEEFMTRKQYRLKVNRLDKINPILSKVDDEGIESVNVSSYNSSKMEEYRKEVKIKALQAAKAKAEYMLAAIGENMGGVLEVHEINTDNYSDVRPVMYNTMAKMSADRAVPESNIDFKTIKIRAEVNAIFSIK</sequence>
<dbReference type="InterPro" id="IPR007497">
    <property type="entry name" value="SIMPL/DUF541"/>
</dbReference>
<dbReference type="Gene3D" id="3.30.70.2970">
    <property type="entry name" value="Protein of unknown function (DUF541), domain 2"/>
    <property type="match status" value="1"/>
</dbReference>
<accession>A0A327QH86</accession>
<dbReference type="EMBL" id="QLLL01000005">
    <property type="protein sequence ID" value="RAJ03976.1"/>
    <property type="molecule type" value="Genomic_DNA"/>
</dbReference>
<comment type="caution">
    <text evidence="2">The sequence shown here is derived from an EMBL/GenBank/DDBJ whole genome shotgun (WGS) entry which is preliminary data.</text>
</comment>
<evidence type="ECO:0008006" key="4">
    <source>
        <dbReference type="Google" id="ProtNLM"/>
    </source>
</evidence>
<dbReference type="PANTHER" id="PTHR34387:SF1">
    <property type="entry name" value="PERIPLASMIC IMMUNOGENIC PROTEIN"/>
    <property type="match status" value="1"/>
</dbReference>
<evidence type="ECO:0000313" key="3">
    <source>
        <dbReference type="Proteomes" id="UP000249547"/>
    </source>
</evidence>
<name>A0A327QH86_9BACT</name>
<gene>
    <name evidence="2" type="ORF">LX64_02853</name>
</gene>
<feature type="signal peptide" evidence="1">
    <location>
        <begin position="1"/>
        <end position="20"/>
    </location>
</feature>
<evidence type="ECO:0000256" key="1">
    <source>
        <dbReference type="SAM" id="SignalP"/>
    </source>
</evidence>
<keyword evidence="1" id="KW-0732">Signal</keyword>
<dbReference type="InterPro" id="IPR052022">
    <property type="entry name" value="26kDa_periplasmic_antigen"/>
</dbReference>
<protein>
    <recommendedName>
        <fullName evidence="4">Secreted protein</fullName>
    </recommendedName>
</protein>
<feature type="chain" id="PRO_5016468129" description="Secreted protein" evidence="1">
    <location>
        <begin position="21"/>
        <end position="237"/>
    </location>
</feature>
<proteinExistence type="predicted"/>
<dbReference type="GO" id="GO:0006974">
    <property type="term" value="P:DNA damage response"/>
    <property type="evidence" value="ECO:0007669"/>
    <property type="project" value="TreeGrafter"/>
</dbReference>
<reference evidence="2 3" key="1">
    <citation type="submission" date="2018-06" db="EMBL/GenBank/DDBJ databases">
        <title>Genomic Encyclopedia of Archaeal and Bacterial Type Strains, Phase II (KMG-II): from individual species to whole genera.</title>
        <authorList>
            <person name="Goeker M."/>
        </authorList>
    </citation>
    <scope>NUCLEOTIDE SEQUENCE [LARGE SCALE GENOMIC DNA]</scope>
    <source>
        <strain evidence="2 3">DSM 23857</strain>
    </source>
</reference>
<dbReference type="Pfam" id="PF04402">
    <property type="entry name" value="SIMPL"/>
    <property type="match status" value="1"/>
</dbReference>
<organism evidence="2 3">
    <name type="scientific">Chitinophaga skermanii</name>
    <dbReference type="NCBI Taxonomy" id="331697"/>
    <lineage>
        <taxon>Bacteria</taxon>
        <taxon>Pseudomonadati</taxon>
        <taxon>Bacteroidota</taxon>
        <taxon>Chitinophagia</taxon>
        <taxon>Chitinophagales</taxon>
        <taxon>Chitinophagaceae</taxon>
        <taxon>Chitinophaga</taxon>
    </lineage>
</organism>